<dbReference type="EMBL" id="JADCKC010000003">
    <property type="protein sequence ID" value="MBE5038111.1"/>
    <property type="molecule type" value="Genomic_DNA"/>
</dbReference>
<dbReference type="Proteomes" id="UP000768567">
    <property type="component" value="Unassembled WGS sequence"/>
</dbReference>
<evidence type="ECO:0000313" key="5">
    <source>
        <dbReference type="Proteomes" id="UP000768567"/>
    </source>
</evidence>
<keyword evidence="5" id="KW-1185">Reference proteome</keyword>
<sequence length="248" mass="26337">MSITVQQVLEEMQRMAPPELAESWDNVGLLVDAGQPVDAILTTLDITPDVVKEAVDLGCRLIVSHHPVIFDPIKRITAGDLPALLLQDGVSAICMHTNLDAAPGGVNDTLADILGMRDTISFADGCGRIGTVDATSAKALAELCETTLGPGVRYVEADHPVLRLAEVSGAGGSYWKEALDLGADCLVTGEANHHAACDAKRFGMGLVTAGHWATERPIARVLANRLSEAFPEIAVMVSRADRDPFTYL</sequence>
<evidence type="ECO:0000256" key="3">
    <source>
        <dbReference type="ARBA" id="ARBA00022723"/>
    </source>
</evidence>
<dbReference type="InterPro" id="IPR036069">
    <property type="entry name" value="DUF34/NIF3_sf"/>
</dbReference>
<evidence type="ECO:0000256" key="1">
    <source>
        <dbReference type="ARBA" id="ARBA00006964"/>
    </source>
</evidence>
<keyword evidence="3" id="KW-0479">Metal-binding</keyword>
<proteinExistence type="inferred from homology"/>
<dbReference type="Pfam" id="PF01784">
    <property type="entry name" value="DUF34_NIF3"/>
    <property type="match status" value="1"/>
</dbReference>
<accession>A0ABR9R4N8</accession>
<gene>
    <name evidence="4" type="ORF">INF35_09980</name>
</gene>
<organism evidence="4 5">
    <name type="scientific">Gemmiger gallinarum</name>
    <dbReference type="NCBI Taxonomy" id="2779354"/>
    <lineage>
        <taxon>Bacteria</taxon>
        <taxon>Bacillati</taxon>
        <taxon>Bacillota</taxon>
        <taxon>Clostridia</taxon>
        <taxon>Eubacteriales</taxon>
        <taxon>Gemmiger</taxon>
    </lineage>
</organism>
<dbReference type="Gene3D" id="3.40.1390.30">
    <property type="entry name" value="NIF3 (NGG1p interacting factor 3)-like"/>
    <property type="match status" value="2"/>
</dbReference>
<name>A0ABR9R4N8_9FIRM</name>
<reference evidence="4 5" key="1">
    <citation type="submission" date="2020-10" db="EMBL/GenBank/DDBJ databases">
        <title>ChiBAC.</title>
        <authorList>
            <person name="Zenner C."/>
            <person name="Hitch T.C.A."/>
            <person name="Clavel T."/>
        </authorList>
    </citation>
    <scope>NUCLEOTIDE SEQUENCE [LARGE SCALE GENOMIC DNA]</scope>
    <source>
        <strain evidence="4 5">DSM 109015</strain>
    </source>
</reference>
<dbReference type="RefSeq" id="WP_193502039.1">
    <property type="nucleotide sequence ID" value="NZ_JADCKC010000003.1"/>
</dbReference>
<dbReference type="SUPFAM" id="SSF102705">
    <property type="entry name" value="NIF3 (NGG1p interacting factor 3)-like"/>
    <property type="match status" value="1"/>
</dbReference>
<dbReference type="NCBIfam" id="TIGR00486">
    <property type="entry name" value="YbgI_SA1388"/>
    <property type="match status" value="1"/>
</dbReference>
<comment type="caution">
    <text evidence="4">The sequence shown here is derived from an EMBL/GenBank/DDBJ whole genome shotgun (WGS) entry which is preliminary data.</text>
</comment>
<dbReference type="PANTHER" id="PTHR13799">
    <property type="entry name" value="NGG1 INTERACTING FACTOR 3"/>
    <property type="match status" value="1"/>
</dbReference>
<evidence type="ECO:0000256" key="2">
    <source>
        <dbReference type="ARBA" id="ARBA00022112"/>
    </source>
</evidence>
<dbReference type="PANTHER" id="PTHR13799:SF14">
    <property type="entry name" value="GTP CYCLOHYDROLASE 1 TYPE 2 HOMOLOG"/>
    <property type="match status" value="1"/>
</dbReference>
<evidence type="ECO:0000313" key="4">
    <source>
        <dbReference type="EMBL" id="MBE5038111.1"/>
    </source>
</evidence>
<dbReference type="InterPro" id="IPR002678">
    <property type="entry name" value="DUF34/NIF3"/>
</dbReference>
<comment type="similarity">
    <text evidence="1">Belongs to the GTP cyclohydrolase I type 2/NIF3 family.</text>
</comment>
<protein>
    <recommendedName>
        <fullName evidence="2">GTP cyclohydrolase 1 type 2 homolog</fullName>
    </recommendedName>
</protein>